<evidence type="ECO:0000313" key="1">
    <source>
        <dbReference type="EMBL" id="RNA10038.1"/>
    </source>
</evidence>
<protein>
    <submittedName>
        <fullName evidence="1">Uncharacterized protein</fullName>
    </submittedName>
</protein>
<proteinExistence type="predicted"/>
<sequence>MLIFVYCFTIFSERQNIEYYYISATPHGFYVNSTFFFTGNKWIIKFSELTILLDKIDSGPYCREKLNNDLAKSTLHRLGTKYAQHKSQVNLDFDFNFIDFEKKKEKKCQLKCKK</sequence>
<dbReference type="Proteomes" id="UP000276133">
    <property type="component" value="Unassembled WGS sequence"/>
</dbReference>
<accession>A0A3M7QGG2</accession>
<organism evidence="1 2">
    <name type="scientific">Brachionus plicatilis</name>
    <name type="common">Marine rotifer</name>
    <name type="synonym">Brachionus muelleri</name>
    <dbReference type="NCBI Taxonomy" id="10195"/>
    <lineage>
        <taxon>Eukaryota</taxon>
        <taxon>Metazoa</taxon>
        <taxon>Spiralia</taxon>
        <taxon>Gnathifera</taxon>
        <taxon>Rotifera</taxon>
        <taxon>Eurotatoria</taxon>
        <taxon>Monogononta</taxon>
        <taxon>Pseudotrocha</taxon>
        <taxon>Ploima</taxon>
        <taxon>Brachionidae</taxon>
        <taxon>Brachionus</taxon>
    </lineage>
</organism>
<keyword evidence="2" id="KW-1185">Reference proteome</keyword>
<dbReference type="AlphaFoldDB" id="A0A3M7QGG2"/>
<comment type="caution">
    <text evidence="1">The sequence shown here is derived from an EMBL/GenBank/DDBJ whole genome shotgun (WGS) entry which is preliminary data.</text>
</comment>
<evidence type="ECO:0000313" key="2">
    <source>
        <dbReference type="Proteomes" id="UP000276133"/>
    </source>
</evidence>
<reference evidence="1 2" key="1">
    <citation type="journal article" date="2018" name="Sci. Rep.">
        <title>Genomic signatures of local adaptation to the degree of environmental predictability in rotifers.</title>
        <authorList>
            <person name="Franch-Gras L."/>
            <person name="Hahn C."/>
            <person name="Garcia-Roger E.M."/>
            <person name="Carmona M.J."/>
            <person name="Serra M."/>
            <person name="Gomez A."/>
        </authorList>
    </citation>
    <scope>NUCLEOTIDE SEQUENCE [LARGE SCALE GENOMIC DNA]</scope>
    <source>
        <strain evidence="1">HYR1</strain>
    </source>
</reference>
<dbReference type="EMBL" id="REGN01006314">
    <property type="protein sequence ID" value="RNA10038.1"/>
    <property type="molecule type" value="Genomic_DNA"/>
</dbReference>
<gene>
    <name evidence="1" type="ORF">BpHYR1_001391</name>
</gene>
<name>A0A3M7QGG2_BRAPC</name>